<sequence length="610" mass="69882">MLPFLNFILPRIWFIRCIRSFRLYPELMKSKFVKHALHQCSSTQHLGSRPCNGCNRGSREHRSESTTPRVTRSGAGERIIKEQQRSETDCRLSICLLVEKIERLPLVGIKISHDLELQRMVSGVLGERVKYCFNAPNEDEPCNAKEPGLDGFLEILKQTKQFTSEGNAMAFLDNSGVRPSGGLVYSAIWALRREPEWAFLAFNWGEKWGCKSEKAGELMIWVLGKQGSFSIAWSLIKDMHRSSMATQRAMLIMIDRYAAVNNPGKAIKTFLAMDKFRITPDSKTFFTFLHILCKHGNIEEAEEFMLQNKKLYPLETQSFNIILNGWCNISIDIVEAKRVWREMSSCCVTPDATSYTHMISCFSKVGNLFDSLRLYDEMKRRSWVPSLEVYNSLIYVLTKENCMTEALKLVDKIKEAGLKQDSATYNSMILPLCQAKKQEEARSVLVDMVTERINPTIVTYHAFIEGVVGIEGALKLLVQMREVGCGPNNHTFVLILNNFFRLKQPENALKIWMEMEKYMIVPDSAGFIVLVQGLATCGWIAKAREFYLEMKSRGFLDDPKLEKLLKEPGGGKSCVEPVKQKSDDIQAKQRRDKTRRRRMQRQRKQGNSTL</sequence>
<feature type="repeat" description="PPR" evidence="3">
    <location>
        <begin position="488"/>
        <end position="522"/>
    </location>
</feature>
<dbReference type="Pfam" id="PF13041">
    <property type="entry name" value="PPR_2"/>
    <property type="match status" value="1"/>
</dbReference>
<feature type="repeat" description="PPR" evidence="3">
    <location>
        <begin position="421"/>
        <end position="455"/>
    </location>
</feature>
<evidence type="ECO:0000256" key="2">
    <source>
        <dbReference type="ARBA" id="ARBA00022737"/>
    </source>
</evidence>
<keyword evidence="2" id="KW-0677">Repeat</keyword>
<evidence type="ECO:0008006" key="7">
    <source>
        <dbReference type="Google" id="ProtNLM"/>
    </source>
</evidence>
<reference evidence="5" key="1">
    <citation type="journal article" date="2023" name="Plant J.">
        <title>The genome of the king protea, Protea cynaroides.</title>
        <authorList>
            <person name="Chang J."/>
            <person name="Duong T.A."/>
            <person name="Schoeman C."/>
            <person name="Ma X."/>
            <person name="Roodt D."/>
            <person name="Barker N."/>
            <person name="Li Z."/>
            <person name="Van de Peer Y."/>
            <person name="Mizrachi E."/>
        </authorList>
    </citation>
    <scope>NUCLEOTIDE SEQUENCE</scope>
    <source>
        <tissue evidence="5">Young leaves</tissue>
    </source>
</reference>
<dbReference type="InterPro" id="IPR050667">
    <property type="entry name" value="PPR-containing_protein"/>
</dbReference>
<dbReference type="Gene3D" id="1.25.40.10">
    <property type="entry name" value="Tetratricopeptide repeat domain"/>
    <property type="match status" value="3"/>
</dbReference>
<keyword evidence="6" id="KW-1185">Reference proteome</keyword>
<feature type="repeat" description="PPR" evidence="3">
    <location>
        <begin position="523"/>
        <end position="557"/>
    </location>
</feature>
<feature type="compositionally biased region" description="Basic and acidic residues" evidence="4">
    <location>
        <begin position="578"/>
        <end position="589"/>
    </location>
</feature>
<feature type="region of interest" description="Disordered" evidence="4">
    <location>
        <begin position="567"/>
        <end position="610"/>
    </location>
</feature>
<dbReference type="InterPro" id="IPR002885">
    <property type="entry name" value="PPR_rpt"/>
</dbReference>
<comment type="caution">
    <text evidence="5">The sequence shown here is derived from an EMBL/GenBank/DDBJ whole genome shotgun (WGS) entry which is preliminary data.</text>
</comment>
<evidence type="ECO:0000256" key="3">
    <source>
        <dbReference type="PROSITE-ProRule" id="PRU00708"/>
    </source>
</evidence>
<dbReference type="PROSITE" id="PS51375">
    <property type="entry name" value="PPR"/>
    <property type="match status" value="6"/>
</dbReference>
<proteinExistence type="inferred from homology"/>
<dbReference type="InterPro" id="IPR011990">
    <property type="entry name" value="TPR-like_helical_dom_sf"/>
</dbReference>
<evidence type="ECO:0000256" key="1">
    <source>
        <dbReference type="ARBA" id="ARBA00007626"/>
    </source>
</evidence>
<dbReference type="AlphaFoldDB" id="A0A9Q0JUD0"/>
<feature type="region of interest" description="Disordered" evidence="4">
    <location>
        <begin position="43"/>
        <end position="74"/>
    </location>
</feature>
<protein>
    <recommendedName>
        <fullName evidence="7">Pentatricopeptide repeat-containing protein</fullName>
    </recommendedName>
</protein>
<feature type="repeat" description="PPR" evidence="3">
    <location>
        <begin position="386"/>
        <end position="420"/>
    </location>
</feature>
<dbReference type="OrthoDB" id="185373at2759"/>
<dbReference type="NCBIfam" id="TIGR00756">
    <property type="entry name" value="PPR"/>
    <property type="match status" value="2"/>
</dbReference>
<dbReference type="Pfam" id="PF01535">
    <property type="entry name" value="PPR"/>
    <property type="match status" value="4"/>
</dbReference>
<dbReference type="PANTHER" id="PTHR47939:SF5">
    <property type="entry name" value="PENTACOTRIPEPTIDE-REPEAT REGION OF PRORP DOMAIN-CONTAINING PROTEIN"/>
    <property type="match status" value="1"/>
</dbReference>
<name>A0A9Q0JUD0_9MAGN</name>
<comment type="similarity">
    <text evidence="1">Belongs to the PPR family. P subfamily.</text>
</comment>
<feature type="compositionally biased region" description="Basic residues" evidence="4">
    <location>
        <begin position="590"/>
        <end position="604"/>
    </location>
</feature>
<evidence type="ECO:0000313" key="5">
    <source>
        <dbReference type="EMBL" id="KAJ4950583.1"/>
    </source>
</evidence>
<dbReference type="Proteomes" id="UP001141806">
    <property type="component" value="Unassembled WGS sequence"/>
</dbReference>
<evidence type="ECO:0000256" key="4">
    <source>
        <dbReference type="SAM" id="MobiDB-lite"/>
    </source>
</evidence>
<feature type="repeat" description="PPR" evidence="3">
    <location>
        <begin position="315"/>
        <end position="350"/>
    </location>
</feature>
<accession>A0A9Q0JUD0</accession>
<dbReference type="PANTHER" id="PTHR47939">
    <property type="entry name" value="MEMBRANE-ASSOCIATED SALT-INDUCIBLE PROTEIN-LIKE"/>
    <property type="match status" value="1"/>
</dbReference>
<gene>
    <name evidence="5" type="ORF">NE237_027415</name>
</gene>
<dbReference type="EMBL" id="JAMYWD010000012">
    <property type="protein sequence ID" value="KAJ4950583.1"/>
    <property type="molecule type" value="Genomic_DNA"/>
</dbReference>
<organism evidence="5 6">
    <name type="scientific">Protea cynaroides</name>
    <dbReference type="NCBI Taxonomy" id="273540"/>
    <lineage>
        <taxon>Eukaryota</taxon>
        <taxon>Viridiplantae</taxon>
        <taxon>Streptophyta</taxon>
        <taxon>Embryophyta</taxon>
        <taxon>Tracheophyta</taxon>
        <taxon>Spermatophyta</taxon>
        <taxon>Magnoliopsida</taxon>
        <taxon>Proteales</taxon>
        <taxon>Proteaceae</taxon>
        <taxon>Protea</taxon>
    </lineage>
</organism>
<feature type="repeat" description="PPR" evidence="3">
    <location>
        <begin position="351"/>
        <end position="385"/>
    </location>
</feature>
<evidence type="ECO:0000313" key="6">
    <source>
        <dbReference type="Proteomes" id="UP001141806"/>
    </source>
</evidence>